<accession>A0A842J770</accession>
<gene>
    <name evidence="9" type="ORF">H7R39_09815</name>
</gene>
<dbReference type="InterPro" id="IPR003594">
    <property type="entry name" value="HATPase_dom"/>
</dbReference>
<dbReference type="PANTHER" id="PTHR43711:SF28">
    <property type="entry name" value="SENSOR HISTIDINE KINASE YXDK"/>
    <property type="match status" value="1"/>
</dbReference>
<feature type="transmembrane region" description="Helical" evidence="7">
    <location>
        <begin position="52"/>
        <end position="77"/>
    </location>
</feature>
<keyword evidence="5 9" id="KW-0418">Kinase</keyword>
<dbReference type="Gene3D" id="1.10.287.130">
    <property type="match status" value="1"/>
</dbReference>
<feature type="transmembrane region" description="Helical" evidence="7">
    <location>
        <begin position="21"/>
        <end position="40"/>
    </location>
</feature>
<proteinExistence type="predicted"/>
<dbReference type="GO" id="GO:0000155">
    <property type="term" value="F:phosphorelay sensor kinase activity"/>
    <property type="evidence" value="ECO:0007669"/>
    <property type="project" value="InterPro"/>
</dbReference>
<evidence type="ECO:0000256" key="4">
    <source>
        <dbReference type="ARBA" id="ARBA00022679"/>
    </source>
</evidence>
<dbReference type="SMART" id="SM00387">
    <property type="entry name" value="HATPase_c"/>
    <property type="match status" value="1"/>
</dbReference>
<dbReference type="InterPro" id="IPR050736">
    <property type="entry name" value="Sensor_HK_Regulatory"/>
</dbReference>
<dbReference type="SUPFAM" id="SSF55874">
    <property type="entry name" value="ATPase domain of HSP90 chaperone/DNA topoisomerase II/histidine kinase"/>
    <property type="match status" value="1"/>
</dbReference>
<dbReference type="PANTHER" id="PTHR43711">
    <property type="entry name" value="TWO-COMPONENT HISTIDINE KINASE"/>
    <property type="match status" value="1"/>
</dbReference>
<comment type="catalytic activity">
    <reaction evidence="1">
        <text>ATP + protein L-histidine = ADP + protein N-phospho-L-histidine.</text>
        <dbReference type="EC" id="2.7.13.3"/>
    </reaction>
</comment>
<dbReference type="RefSeq" id="WP_185899049.1">
    <property type="nucleotide sequence ID" value="NZ_JACLZK010000002.1"/>
</dbReference>
<feature type="domain" description="Histidine kinase" evidence="8">
    <location>
        <begin position="143"/>
        <end position="351"/>
    </location>
</feature>
<keyword evidence="10" id="KW-1185">Reference proteome</keyword>
<keyword evidence="7" id="KW-0812">Transmembrane</keyword>
<dbReference type="InterPro" id="IPR005467">
    <property type="entry name" value="His_kinase_dom"/>
</dbReference>
<dbReference type="Pfam" id="PF00512">
    <property type="entry name" value="HisKA"/>
    <property type="match status" value="1"/>
</dbReference>
<dbReference type="Pfam" id="PF02518">
    <property type="entry name" value="HATPase_c"/>
    <property type="match status" value="1"/>
</dbReference>
<sequence>MNTTQNKKKYLISLKTYTAAMFIFVFCVLCIAASAAILAYERIFEVKLGMFWGIISFCAIVMGAGGAIFYAVSAYFLRYVESFRLAAGKIARGDFAVRVARKNYKRGADSEYLHELDELAANINLTAAALEKMDYMQKDFISNVSHELKTPLSVISGYCEIAQDETNKARRNEYLDLIKEQAGALSRLCEDMLLLSRLDSQAGVNLDENVRVDEQLRKAAAMLMQKYDGQEFDLDLVAVSVRSNASMLAQIWVNLMDNALKYSAADIGVSCREEGGRLIVCISDEGAGIEAKKLEKIYDKFYQCEESHKGKGSGLGLSIVRRIVYLLGGEISLESEPGRGTTASVKIPNARKI</sequence>
<dbReference type="PROSITE" id="PS50109">
    <property type="entry name" value="HIS_KIN"/>
    <property type="match status" value="1"/>
</dbReference>
<keyword evidence="7" id="KW-1133">Transmembrane helix</keyword>
<dbReference type="AlphaFoldDB" id="A0A842J770"/>
<comment type="caution">
    <text evidence="9">The sequence shown here is derived from an EMBL/GenBank/DDBJ whole genome shotgun (WGS) entry which is preliminary data.</text>
</comment>
<dbReference type="InterPro" id="IPR004358">
    <property type="entry name" value="Sig_transdc_His_kin-like_C"/>
</dbReference>
<evidence type="ECO:0000256" key="1">
    <source>
        <dbReference type="ARBA" id="ARBA00000085"/>
    </source>
</evidence>
<dbReference type="CDD" id="cd00075">
    <property type="entry name" value="HATPase"/>
    <property type="match status" value="1"/>
</dbReference>
<dbReference type="PRINTS" id="PR00344">
    <property type="entry name" value="BCTRLSENSOR"/>
</dbReference>
<dbReference type="InterPro" id="IPR036890">
    <property type="entry name" value="HATPase_C_sf"/>
</dbReference>
<evidence type="ECO:0000256" key="3">
    <source>
        <dbReference type="ARBA" id="ARBA00022553"/>
    </source>
</evidence>
<dbReference type="SUPFAM" id="SSF47384">
    <property type="entry name" value="Homodimeric domain of signal transducing histidine kinase"/>
    <property type="match status" value="1"/>
</dbReference>
<dbReference type="CDD" id="cd00082">
    <property type="entry name" value="HisKA"/>
    <property type="match status" value="1"/>
</dbReference>
<keyword evidence="3" id="KW-0597">Phosphoprotein</keyword>
<evidence type="ECO:0000259" key="8">
    <source>
        <dbReference type="PROSITE" id="PS50109"/>
    </source>
</evidence>
<organism evidence="9 10">
    <name type="scientific">Campylobacter massiliensis</name>
    <dbReference type="NCBI Taxonomy" id="2762557"/>
    <lineage>
        <taxon>Bacteria</taxon>
        <taxon>Pseudomonadati</taxon>
        <taxon>Campylobacterota</taxon>
        <taxon>Epsilonproteobacteria</taxon>
        <taxon>Campylobacterales</taxon>
        <taxon>Campylobacteraceae</taxon>
        <taxon>Campylobacter</taxon>
    </lineage>
</organism>
<dbReference type="InterPro" id="IPR003661">
    <property type="entry name" value="HisK_dim/P_dom"/>
</dbReference>
<dbReference type="Proteomes" id="UP000552683">
    <property type="component" value="Unassembled WGS sequence"/>
</dbReference>
<keyword evidence="7" id="KW-0472">Membrane</keyword>
<reference evidence="9 10" key="1">
    <citation type="submission" date="2020-08" db="EMBL/GenBank/DDBJ databases">
        <title>Complete genome and description of Campylobacter massiliensis Marseille-Q3452 sp. nov.</title>
        <authorList>
            <person name="Antezack A."/>
        </authorList>
    </citation>
    <scope>NUCLEOTIDE SEQUENCE [LARGE SCALE GENOMIC DNA]</scope>
    <source>
        <strain evidence="9 10">Marseille-Q3452</strain>
    </source>
</reference>
<dbReference type="SMART" id="SM00388">
    <property type="entry name" value="HisKA"/>
    <property type="match status" value="1"/>
</dbReference>
<evidence type="ECO:0000256" key="5">
    <source>
        <dbReference type="ARBA" id="ARBA00022777"/>
    </source>
</evidence>
<dbReference type="Gene3D" id="3.30.565.10">
    <property type="entry name" value="Histidine kinase-like ATPase, C-terminal domain"/>
    <property type="match status" value="1"/>
</dbReference>
<evidence type="ECO:0000256" key="2">
    <source>
        <dbReference type="ARBA" id="ARBA00012438"/>
    </source>
</evidence>
<dbReference type="EMBL" id="JACLZK010000002">
    <property type="protein sequence ID" value="MBC2883541.1"/>
    <property type="molecule type" value="Genomic_DNA"/>
</dbReference>
<dbReference type="InterPro" id="IPR036097">
    <property type="entry name" value="HisK_dim/P_sf"/>
</dbReference>
<dbReference type="FunFam" id="1.10.287.130:FF:000001">
    <property type="entry name" value="Two-component sensor histidine kinase"/>
    <property type="match status" value="1"/>
</dbReference>
<dbReference type="EC" id="2.7.13.3" evidence="2"/>
<protein>
    <recommendedName>
        <fullName evidence="2">histidine kinase</fullName>
        <ecNumber evidence="2">2.7.13.3</ecNumber>
    </recommendedName>
</protein>
<keyword evidence="6" id="KW-0902">Two-component regulatory system</keyword>
<name>A0A842J770_9BACT</name>
<evidence type="ECO:0000313" key="10">
    <source>
        <dbReference type="Proteomes" id="UP000552683"/>
    </source>
</evidence>
<evidence type="ECO:0000256" key="7">
    <source>
        <dbReference type="SAM" id="Phobius"/>
    </source>
</evidence>
<keyword evidence="4" id="KW-0808">Transferase</keyword>
<evidence type="ECO:0000313" key="9">
    <source>
        <dbReference type="EMBL" id="MBC2883541.1"/>
    </source>
</evidence>
<evidence type="ECO:0000256" key="6">
    <source>
        <dbReference type="ARBA" id="ARBA00023012"/>
    </source>
</evidence>